<gene>
    <name evidence="1" type="ORF">K7862_34590</name>
</gene>
<keyword evidence="1" id="KW-0378">Hydrolase</keyword>
<comment type="caution">
    <text evidence="1">The sequence shown here is derived from an EMBL/GenBank/DDBJ whole genome shotgun (WGS) entry which is preliminary data.</text>
</comment>
<keyword evidence="1" id="KW-0255">Endonuclease</keyword>
<dbReference type="SUPFAM" id="SSF54060">
    <property type="entry name" value="His-Me finger endonucleases"/>
    <property type="match status" value="1"/>
</dbReference>
<keyword evidence="1" id="KW-0540">Nuclease</keyword>
<dbReference type="Gene3D" id="3.40.1800.10">
    <property type="entry name" value="His-Me finger endonucleases"/>
    <property type="match status" value="1"/>
</dbReference>
<proteinExistence type="predicted"/>
<dbReference type="Proteomes" id="UP000778578">
    <property type="component" value="Unassembled WGS sequence"/>
</dbReference>
<dbReference type="GO" id="GO:0004519">
    <property type="term" value="F:endonuclease activity"/>
    <property type="evidence" value="ECO:0007669"/>
    <property type="project" value="UniProtKB-KW"/>
</dbReference>
<evidence type="ECO:0000313" key="2">
    <source>
        <dbReference type="Proteomes" id="UP000778578"/>
    </source>
</evidence>
<keyword evidence="2" id="KW-1185">Reference proteome</keyword>
<sequence length="253" mass="28057">MATASSPRFSDIFAQSVPRGSAEAARLSQRWTRAVAARAFPSPPPVEPPRVLTRSERALRAVLDAELARRPAFPYGADYQRRPIGGPAVCQDAARGWGPIHTAQHRGPSMPVQGPLTERWTRPGRVPRWYVWWRLLGVQDGHCATCPGPAEVVDHDHVTGSVRGLLCFDCNTTEAAHARALERGKHRGDVCWFASYWAAPPAAPFGWYWPHPDRSTAASFLPTPPAWTPRPTPPLRCSSIRCRMHARGLLLER</sequence>
<reference evidence="1 2" key="1">
    <citation type="submission" date="2021-08" db="EMBL/GenBank/DDBJ databases">
        <title>WGS of actinomycetes from Thailand.</title>
        <authorList>
            <person name="Thawai C."/>
        </authorList>
    </citation>
    <scope>NUCLEOTIDE SEQUENCE [LARGE SCALE GENOMIC DNA]</scope>
    <source>
        <strain evidence="1 2">PLK6-54</strain>
    </source>
</reference>
<organism evidence="1 2">
    <name type="scientific">Actinacidiphila acidipaludis</name>
    <dbReference type="NCBI Taxonomy" id="2873382"/>
    <lineage>
        <taxon>Bacteria</taxon>
        <taxon>Bacillati</taxon>
        <taxon>Actinomycetota</taxon>
        <taxon>Actinomycetes</taxon>
        <taxon>Kitasatosporales</taxon>
        <taxon>Streptomycetaceae</taxon>
        <taxon>Actinacidiphila</taxon>
    </lineage>
</organism>
<dbReference type="EMBL" id="JAINZZ010000084">
    <property type="protein sequence ID" value="MBY8882728.1"/>
    <property type="molecule type" value="Genomic_DNA"/>
</dbReference>
<accession>A0ABS7QHT0</accession>
<evidence type="ECO:0000313" key="1">
    <source>
        <dbReference type="EMBL" id="MBY8882728.1"/>
    </source>
</evidence>
<name>A0ABS7QHT0_9ACTN</name>
<protein>
    <submittedName>
        <fullName evidence="1">Endonuclease VII domain-containing protein</fullName>
    </submittedName>
</protein>
<dbReference type="InterPro" id="IPR044925">
    <property type="entry name" value="His-Me_finger_sf"/>
</dbReference>
<dbReference type="Pfam" id="PF02945">
    <property type="entry name" value="Endonuclease_7"/>
    <property type="match status" value="1"/>
</dbReference>
<dbReference type="InterPro" id="IPR004211">
    <property type="entry name" value="Endonuclease_7"/>
</dbReference>
<dbReference type="InterPro" id="IPR038563">
    <property type="entry name" value="Endonuclease_7_sf"/>
</dbReference>